<feature type="compositionally biased region" description="Basic and acidic residues" evidence="1">
    <location>
        <begin position="321"/>
        <end position="340"/>
    </location>
</feature>
<dbReference type="EMBL" id="KZ819602">
    <property type="protein sequence ID" value="PWN37107.1"/>
    <property type="molecule type" value="Genomic_DNA"/>
</dbReference>
<feature type="transmembrane region" description="Helical" evidence="2">
    <location>
        <begin position="207"/>
        <end position="231"/>
    </location>
</feature>
<dbReference type="GO" id="GO:0005886">
    <property type="term" value="C:plasma membrane"/>
    <property type="evidence" value="ECO:0007669"/>
    <property type="project" value="InterPro"/>
</dbReference>
<protein>
    <recommendedName>
        <fullName evidence="5">Pali-domain-containing protein</fullName>
    </recommendedName>
</protein>
<dbReference type="GO" id="GO:0032153">
    <property type="term" value="C:cell division site"/>
    <property type="evidence" value="ECO:0007669"/>
    <property type="project" value="TreeGrafter"/>
</dbReference>
<feature type="region of interest" description="Disordered" evidence="1">
    <location>
        <begin position="280"/>
        <end position="408"/>
    </location>
</feature>
<evidence type="ECO:0000313" key="4">
    <source>
        <dbReference type="Proteomes" id="UP000245771"/>
    </source>
</evidence>
<dbReference type="Proteomes" id="UP000245771">
    <property type="component" value="Unassembled WGS sequence"/>
</dbReference>
<feature type="compositionally biased region" description="Polar residues" evidence="1">
    <location>
        <begin position="291"/>
        <end position="316"/>
    </location>
</feature>
<dbReference type="OrthoDB" id="2354757at2759"/>
<feature type="compositionally biased region" description="Acidic residues" evidence="1">
    <location>
        <begin position="341"/>
        <end position="357"/>
    </location>
</feature>
<dbReference type="PANTHER" id="PTHR28013:SF4">
    <property type="entry name" value="MARVEL DOMAIN-CONTAINING PROTEIN"/>
    <property type="match status" value="1"/>
</dbReference>
<keyword evidence="2" id="KW-0472">Membrane</keyword>
<evidence type="ECO:0000256" key="1">
    <source>
        <dbReference type="SAM" id="MobiDB-lite"/>
    </source>
</evidence>
<dbReference type="AlphaFoldDB" id="A0A316VHH2"/>
<dbReference type="InterPro" id="IPR009571">
    <property type="entry name" value="SUR7/Rim9-like_fungi"/>
</dbReference>
<dbReference type="InterPro" id="IPR051380">
    <property type="entry name" value="pH-response_reg_palI/RIM9"/>
</dbReference>
<keyword evidence="4" id="KW-1185">Reference proteome</keyword>
<dbReference type="GeneID" id="37019930"/>
<accession>A0A316VHH2</accession>
<sequence>MGYARRVKGSLRQRCQAFCNWLGPTKCVLLGAFILFGSFIIQLLTSIGVPYIKAFDFYRFDLSNYTFVELGMWAACNGREAFLIPTRPDLNQGEEFNCPPAAWGWQTLRYSGITRAFFDNNLPKALIMHPIACCFTFFAMVTALVTMKRQKQHFLLPIFSFFSCLFALVSFVIDLATFVPARHKLLSPDAYNILGALVISTNYGPAFWLSLTCFVLDIFGNSIIIAGYGIWRMQRNRSRCNSQYEKDADIEMRGGSRMARRGYFANDSVASLRDHLPYDERKITEGERGSGTLSAMSKHSVASRSQSATPTQTLQEVTPAAHHEVIPASHHEEEEHIQARDEEEEDMNSSDEDDDGYDSAVSAYADARSEVDGASRSRVTLSSPTIESTRRSSDGVSRAIKRKPVQGY</sequence>
<feature type="transmembrane region" description="Helical" evidence="2">
    <location>
        <begin position="28"/>
        <end position="52"/>
    </location>
</feature>
<dbReference type="RefSeq" id="XP_025357409.1">
    <property type="nucleotide sequence ID" value="XM_025498149.1"/>
</dbReference>
<evidence type="ECO:0000256" key="2">
    <source>
        <dbReference type="SAM" id="Phobius"/>
    </source>
</evidence>
<feature type="transmembrane region" description="Helical" evidence="2">
    <location>
        <begin position="154"/>
        <end position="179"/>
    </location>
</feature>
<gene>
    <name evidence="3" type="ORF">FA14DRAFT_159302</name>
</gene>
<organism evidence="3 4">
    <name type="scientific">Meira miltonrushii</name>
    <dbReference type="NCBI Taxonomy" id="1280837"/>
    <lineage>
        <taxon>Eukaryota</taxon>
        <taxon>Fungi</taxon>
        <taxon>Dikarya</taxon>
        <taxon>Basidiomycota</taxon>
        <taxon>Ustilaginomycotina</taxon>
        <taxon>Exobasidiomycetes</taxon>
        <taxon>Exobasidiales</taxon>
        <taxon>Brachybasidiaceae</taxon>
        <taxon>Meira</taxon>
    </lineage>
</organism>
<evidence type="ECO:0008006" key="5">
    <source>
        <dbReference type="Google" id="ProtNLM"/>
    </source>
</evidence>
<dbReference type="STRING" id="1280837.A0A316VHH2"/>
<name>A0A316VHH2_9BASI</name>
<evidence type="ECO:0000313" key="3">
    <source>
        <dbReference type="EMBL" id="PWN37107.1"/>
    </source>
</evidence>
<feature type="transmembrane region" description="Helical" evidence="2">
    <location>
        <begin position="127"/>
        <end position="147"/>
    </location>
</feature>
<reference evidence="3 4" key="1">
    <citation type="journal article" date="2018" name="Mol. Biol. Evol.">
        <title>Broad Genomic Sampling Reveals a Smut Pathogenic Ancestry of the Fungal Clade Ustilaginomycotina.</title>
        <authorList>
            <person name="Kijpornyongpan T."/>
            <person name="Mondo S.J."/>
            <person name="Barry K."/>
            <person name="Sandor L."/>
            <person name="Lee J."/>
            <person name="Lipzen A."/>
            <person name="Pangilinan J."/>
            <person name="LaButti K."/>
            <person name="Hainaut M."/>
            <person name="Henrissat B."/>
            <person name="Grigoriev I.V."/>
            <person name="Spatafora J.W."/>
            <person name="Aime M.C."/>
        </authorList>
    </citation>
    <scope>NUCLEOTIDE SEQUENCE [LARGE SCALE GENOMIC DNA]</scope>
    <source>
        <strain evidence="3 4">MCA 3882</strain>
    </source>
</reference>
<keyword evidence="2" id="KW-0812">Transmembrane</keyword>
<dbReference type="PANTHER" id="PTHR28013">
    <property type="entry name" value="PROTEIN DCV1-RELATED"/>
    <property type="match status" value="1"/>
</dbReference>
<dbReference type="InParanoid" id="A0A316VHH2"/>
<feature type="compositionally biased region" description="Polar residues" evidence="1">
    <location>
        <begin position="377"/>
        <end position="387"/>
    </location>
</feature>
<proteinExistence type="predicted"/>
<feature type="compositionally biased region" description="Basic residues" evidence="1">
    <location>
        <begin position="399"/>
        <end position="408"/>
    </location>
</feature>
<dbReference type="GO" id="GO:0035838">
    <property type="term" value="C:growing cell tip"/>
    <property type="evidence" value="ECO:0007669"/>
    <property type="project" value="TreeGrafter"/>
</dbReference>
<keyword evidence="2" id="KW-1133">Transmembrane helix</keyword>
<dbReference type="Pfam" id="PF06687">
    <property type="entry name" value="SUR7"/>
    <property type="match status" value="1"/>
</dbReference>